<evidence type="ECO:0000256" key="2">
    <source>
        <dbReference type="ARBA" id="ARBA00022448"/>
    </source>
</evidence>
<dbReference type="SUPFAM" id="SSF103473">
    <property type="entry name" value="MFS general substrate transporter"/>
    <property type="match status" value="1"/>
</dbReference>
<dbReference type="Gene3D" id="1.20.1250.20">
    <property type="entry name" value="MFS general substrate transporter like domains"/>
    <property type="match status" value="1"/>
</dbReference>
<evidence type="ECO:0000313" key="9">
    <source>
        <dbReference type="Proteomes" id="UP000053317"/>
    </source>
</evidence>
<dbReference type="GO" id="GO:0016020">
    <property type="term" value="C:membrane"/>
    <property type="evidence" value="ECO:0007669"/>
    <property type="project" value="UniProtKB-SubCell"/>
</dbReference>
<dbReference type="EMBL" id="LCWF01000041">
    <property type="protein sequence ID" value="KKY25518.1"/>
    <property type="molecule type" value="Genomic_DNA"/>
</dbReference>
<protein>
    <submittedName>
        <fullName evidence="8">Putative retrograde regulation protein 2</fullName>
    </submittedName>
</protein>
<name>A0A0G2GQ72_PHACM</name>
<evidence type="ECO:0000256" key="7">
    <source>
        <dbReference type="SAM" id="Phobius"/>
    </source>
</evidence>
<gene>
    <name evidence="8" type="ORF">UCRPC4_g01782</name>
</gene>
<evidence type="ECO:0000256" key="6">
    <source>
        <dbReference type="SAM" id="MobiDB-lite"/>
    </source>
</evidence>
<evidence type="ECO:0000256" key="3">
    <source>
        <dbReference type="ARBA" id="ARBA00022692"/>
    </source>
</evidence>
<comment type="caution">
    <text evidence="8">The sequence shown here is derived from an EMBL/GenBank/DDBJ whole genome shotgun (WGS) entry which is preliminary data.</text>
</comment>
<evidence type="ECO:0000313" key="8">
    <source>
        <dbReference type="EMBL" id="KKY25518.1"/>
    </source>
</evidence>
<feature type="transmembrane region" description="Helical" evidence="7">
    <location>
        <begin position="213"/>
        <end position="235"/>
    </location>
</feature>
<feature type="transmembrane region" description="Helical" evidence="7">
    <location>
        <begin position="157"/>
        <end position="176"/>
    </location>
</feature>
<keyword evidence="2" id="KW-0813">Transport</keyword>
<keyword evidence="5 7" id="KW-0472">Membrane</keyword>
<feature type="transmembrane region" description="Helical" evidence="7">
    <location>
        <begin position="183"/>
        <end position="201"/>
    </location>
</feature>
<proteinExistence type="predicted"/>
<dbReference type="GO" id="GO:0022857">
    <property type="term" value="F:transmembrane transporter activity"/>
    <property type="evidence" value="ECO:0007669"/>
    <property type="project" value="TreeGrafter"/>
</dbReference>
<organism evidence="8 9">
    <name type="scientific">Phaeomoniella chlamydospora</name>
    <name type="common">Phaeoacremonium chlamydosporum</name>
    <dbReference type="NCBI Taxonomy" id="158046"/>
    <lineage>
        <taxon>Eukaryota</taxon>
        <taxon>Fungi</taxon>
        <taxon>Dikarya</taxon>
        <taxon>Ascomycota</taxon>
        <taxon>Pezizomycotina</taxon>
        <taxon>Eurotiomycetes</taxon>
        <taxon>Chaetothyriomycetidae</taxon>
        <taxon>Phaeomoniellales</taxon>
        <taxon>Phaeomoniellaceae</taxon>
        <taxon>Phaeomoniella</taxon>
    </lineage>
</organism>
<comment type="subcellular location">
    <subcellularLocation>
        <location evidence="1">Membrane</location>
        <topology evidence="1">Multi-pass membrane protein</topology>
    </subcellularLocation>
</comment>
<evidence type="ECO:0000256" key="5">
    <source>
        <dbReference type="ARBA" id="ARBA00023136"/>
    </source>
</evidence>
<feature type="region of interest" description="Disordered" evidence="6">
    <location>
        <begin position="54"/>
        <end position="74"/>
    </location>
</feature>
<accession>A0A0G2GQ72</accession>
<keyword evidence="4 7" id="KW-1133">Transmembrane helix</keyword>
<dbReference type="OrthoDB" id="1935484at2759"/>
<feature type="compositionally biased region" description="Low complexity" evidence="6">
    <location>
        <begin position="61"/>
        <end position="73"/>
    </location>
</feature>
<dbReference type="Proteomes" id="UP000053317">
    <property type="component" value="Unassembled WGS sequence"/>
</dbReference>
<dbReference type="PANTHER" id="PTHR43791">
    <property type="entry name" value="PERMEASE-RELATED"/>
    <property type="match status" value="1"/>
</dbReference>
<keyword evidence="3 7" id="KW-0812">Transmembrane</keyword>
<feature type="transmembrane region" description="Helical" evidence="7">
    <location>
        <begin position="247"/>
        <end position="269"/>
    </location>
</feature>
<dbReference type="InterPro" id="IPR036259">
    <property type="entry name" value="MFS_trans_sf"/>
</dbReference>
<evidence type="ECO:0000256" key="1">
    <source>
        <dbReference type="ARBA" id="ARBA00004141"/>
    </source>
</evidence>
<evidence type="ECO:0000256" key="4">
    <source>
        <dbReference type="ARBA" id="ARBA00022989"/>
    </source>
</evidence>
<dbReference type="PANTHER" id="PTHR43791:SF65">
    <property type="entry name" value="MAJOR FACILITATOR SUPERFAMILY (MFS) PROFILE DOMAIN-CONTAINING PROTEIN-RELATED"/>
    <property type="match status" value="1"/>
</dbReference>
<reference evidence="8 9" key="1">
    <citation type="submission" date="2015-05" db="EMBL/GenBank/DDBJ databases">
        <title>Distinctive expansion of gene families associated with plant cell wall degradation and secondary metabolism in the genomes of grapevine trunk pathogens.</title>
        <authorList>
            <person name="Lawrence D.P."/>
            <person name="Travadon R."/>
            <person name="Rolshausen P.E."/>
            <person name="Baumgartner K."/>
        </authorList>
    </citation>
    <scope>NUCLEOTIDE SEQUENCE [LARGE SCALE GENOMIC DNA]</scope>
    <source>
        <strain evidence="8">UCRPC4</strain>
    </source>
</reference>
<reference evidence="8 9" key="2">
    <citation type="submission" date="2015-05" db="EMBL/GenBank/DDBJ databases">
        <authorList>
            <person name="Morales-Cruz A."/>
            <person name="Amrine K.C."/>
            <person name="Cantu D."/>
        </authorList>
    </citation>
    <scope>NUCLEOTIDE SEQUENCE [LARGE SCALE GENOMIC DNA]</scope>
    <source>
        <strain evidence="8">UCRPC4</strain>
    </source>
</reference>
<keyword evidence="9" id="KW-1185">Reference proteome</keyword>
<dbReference type="AlphaFoldDB" id="A0A0G2GQ72"/>
<sequence length="340" mass="38145">MALQLDRANISQANSDNFLTDLHMNTDDFNVGNTVNKVCFLLAEIPSQLIVKGGQEGRMAGSPSGKQCSSSPSDVYSLSKSEEIIIVNRVIRDDPGKGTMHNRQPITPKLLWQSLTDYDIWPLYLIALNFQTPASPPGTYLTLSLKDLGFNTIQTNLLTIPYVAGTMITMIILTYVSEVVGELTLVSLFGQVWTLPFLIYINVIDITKINKWVSWAVVSLLLAYPSAQAIQVGWVSRNSNTVRSRAISAAVYNMFGQVAAIAASNIYQADDAPRYARGNRVLLILCIANIILYLLTKAYYILRNRYRDRKWNTMTSDEKIRYLETTQGQGNKRLDFRFAH</sequence>
<feature type="transmembrane region" description="Helical" evidence="7">
    <location>
        <begin position="281"/>
        <end position="302"/>
    </location>
</feature>